<sequence>MDEAMAEKQIEHVAEENLSSEKRELTGKNGESTPKFQSYRASLLGYNGVAHNGHVMEEDDLFTNDKDICWKIPEPTEEMRKLMDLYPVAPCTEEEYNEWCEPWNYALILTVLGRKFNLFVLKDLLTNLWGFSSFELIDIPNNYFVVRFQDQELWKTHYKKVLYEGPWVIKQHCVIVQRWTPYFNPYENALGRVATWVRIPDVPMHLYNKHCISRLGDRIGRTLKVDMNTLQDCQNASPKIQRGKFVRICVELNLQKKLVPKVIVAGSIFNVEYEGLTLICFECGRFGHKREKCPHQSSDSDLQNVHHNPPPPPPMSVNTSAKDSDEAFGPWMLVNRRNRRSRPVHWSDSKQQQQASGSGARPVLPTAIVQKSRYAPIEDSQNLEVRAATHTAEQEAVPRVEQATFRKDSNISGSARMTASKQQGQWIESGTKLKAQYKAKDKKSDASTSGPKSDESEPSNVSLPMDLVGPGQQVHTTSNESPSLNNAPLNETCTSTDANGHVGLLDSLNQADSIMKPSGGSNANKALVLHMGPKKAIGKKNKYKGPRTHVVVQGNLNYMSQQA</sequence>
<feature type="region of interest" description="Disordered" evidence="2">
    <location>
        <begin position="389"/>
        <end position="485"/>
    </location>
</feature>
<protein>
    <recommendedName>
        <fullName evidence="3">CCHC-type domain-containing protein</fullName>
    </recommendedName>
</protein>
<dbReference type="InterPro" id="IPR025558">
    <property type="entry name" value="DUF4283"/>
</dbReference>
<accession>A0AAE1TDP1</accession>
<dbReference type="Proteomes" id="UP001293593">
    <property type="component" value="Unassembled WGS sequence"/>
</dbReference>
<feature type="domain" description="CCHC-type" evidence="3">
    <location>
        <begin position="280"/>
        <end position="294"/>
    </location>
</feature>
<dbReference type="PANTHER" id="PTHR31286">
    <property type="entry name" value="GLYCINE-RICH CELL WALL STRUCTURAL PROTEIN 1.8-LIKE"/>
    <property type="match status" value="1"/>
</dbReference>
<evidence type="ECO:0000313" key="5">
    <source>
        <dbReference type="Proteomes" id="UP001293593"/>
    </source>
</evidence>
<dbReference type="GO" id="GO:0008270">
    <property type="term" value="F:zinc ion binding"/>
    <property type="evidence" value="ECO:0007669"/>
    <property type="project" value="UniProtKB-KW"/>
</dbReference>
<evidence type="ECO:0000259" key="3">
    <source>
        <dbReference type="PROSITE" id="PS50158"/>
    </source>
</evidence>
<dbReference type="InterPro" id="IPR001878">
    <property type="entry name" value="Znf_CCHC"/>
</dbReference>
<feature type="region of interest" description="Disordered" evidence="2">
    <location>
        <begin position="339"/>
        <end position="363"/>
    </location>
</feature>
<dbReference type="GO" id="GO:0003676">
    <property type="term" value="F:nucleic acid binding"/>
    <property type="evidence" value="ECO:0007669"/>
    <property type="project" value="InterPro"/>
</dbReference>
<feature type="compositionally biased region" description="Basic and acidic residues" evidence="2">
    <location>
        <begin position="392"/>
        <end position="409"/>
    </location>
</feature>
<keyword evidence="5" id="KW-1185">Reference proteome</keyword>
<reference evidence="4" key="1">
    <citation type="submission" date="2023-10" db="EMBL/GenBank/DDBJ databases">
        <title>Chromosome-level genome of the transformable northern wattle, Acacia crassicarpa.</title>
        <authorList>
            <person name="Massaro I."/>
            <person name="Sinha N.R."/>
            <person name="Poethig S."/>
            <person name="Leichty A.R."/>
        </authorList>
    </citation>
    <scope>NUCLEOTIDE SEQUENCE</scope>
    <source>
        <strain evidence="4">Acra3RX</strain>
        <tissue evidence="4">Leaf</tissue>
    </source>
</reference>
<dbReference type="PROSITE" id="PS50158">
    <property type="entry name" value="ZF_CCHC"/>
    <property type="match status" value="1"/>
</dbReference>
<comment type="caution">
    <text evidence="4">The sequence shown here is derived from an EMBL/GenBank/DDBJ whole genome shotgun (WGS) entry which is preliminary data.</text>
</comment>
<keyword evidence="1" id="KW-0862">Zinc</keyword>
<dbReference type="InterPro" id="IPR040256">
    <property type="entry name" value="At4g02000-like"/>
</dbReference>
<evidence type="ECO:0000256" key="1">
    <source>
        <dbReference type="PROSITE-ProRule" id="PRU00047"/>
    </source>
</evidence>
<keyword evidence="1" id="KW-0479">Metal-binding</keyword>
<feature type="region of interest" description="Disordered" evidence="2">
    <location>
        <begin position="15"/>
        <end position="34"/>
    </location>
</feature>
<keyword evidence="1" id="KW-0863">Zinc-finger</keyword>
<organism evidence="4 5">
    <name type="scientific">Acacia crassicarpa</name>
    <name type="common">northern wattle</name>
    <dbReference type="NCBI Taxonomy" id="499986"/>
    <lineage>
        <taxon>Eukaryota</taxon>
        <taxon>Viridiplantae</taxon>
        <taxon>Streptophyta</taxon>
        <taxon>Embryophyta</taxon>
        <taxon>Tracheophyta</taxon>
        <taxon>Spermatophyta</taxon>
        <taxon>Magnoliopsida</taxon>
        <taxon>eudicotyledons</taxon>
        <taxon>Gunneridae</taxon>
        <taxon>Pentapetalae</taxon>
        <taxon>rosids</taxon>
        <taxon>fabids</taxon>
        <taxon>Fabales</taxon>
        <taxon>Fabaceae</taxon>
        <taxon>Caesalpinioideae</taxon>
        <taxon>mimosoid clade</taxon>
        <taxon>Acacieae</taxon>
        <taxon>Acacia</taxon>
    </lineage>
</organism>
<dbReference type="AlphaFoldDB" id="A0AAE1TDP1"/>
<feature type="compositionally biased region" description="Low complexity" evidence="2">
    <location>
        <begin position="351"/>
        <end position="360"/>
    </location>
</feature>
<feature type="compositionally biased region" description="Polar residues" evidence="2">
    <location>
        <begin position="410"/>
        <end position="428"/>
    </location>
</feature>
<proteinExistence type="predicted"/>
<feature type="region of interest" description="Disordered" evidence="2">
    <location>
        <begin position="292"/>
        <end position="324"/>
    </location>
</feature>
<dbReference type="PANTHER" id="PTHR31286:SF99">
    <property type="entry name" value="DUF4283 DOMAIN-CONTAINING PROTEIN"/>
    <property type="match status" value="1"/>
</dbReference>
<feature type="compositionally biased region" description="Polar residues" evidence="2">
    <location>
        <begin position="473"/>
        <end position="485"/>
    </location>
</feature>
<dbReference type="Pfam" id="PF14111">
    <property type="entry name" value="DUF4283"/>
    <property type="match status" value="1"/>
</dbReference>
<dbReference type="EMBL" id="JAWXYG010000002">
    <property type="protein sequence ID" value="KAK4279904.1"/>
    <property type="molecule type" value="Genomic_DNA"/>
</dbReference>
<evidence type="ECO:0000313" key="4">
    <source>
        <dbReference type="EMBL" id="KAK4279904.1"/>
    </source>
</evidence>
<name>A0AAE1TDP1_9FABA</name>
<feature type="compositionally biased region" description="Basic and acidic residues" evidence="2">
    <location>
        <begin position="15"/>
        <end position="26"/>
    </location>
</feature>
<feature type="compositionally biased region" description="Polar residues" evidence="2">
    <location>
        <begin position="295"/>
        <end position="306"/>
    </location>
</feature>
<evidence type="ECO:0000256" key="2">
    <source>
        <dbReference type="SAM" id="MobiDB-lite"/>
    </source>
</evidence>
<gene>
    <name evidence="4" type="ORF">QN277_011605</name>
</gene>